<dbReference type="Proteomes" id="UP000827976">
    <property type="component" value="Chromosome 18"/>
</dbReference>
<keyword evidence="2" id="KW-1185">Reference proteome</keyword>
<organism evidence="1 2">
    <name type="scientific">Dioscorea alata</name>
    <name type="common">Purple yam</name>
    <dbReference type="NCBI Taxonomy" id="55571"/>
    <lineage>
        <taxon>Eukaryota</taxon>
        <taxon>Viridiplantae</taxon>
        <taxon>Streptophyta</taxon>
        <taxon>Embryophyta</taxon>
        <taxon>Tracheophyta</taxon>
        <taxon>Spermatophyta</taxon>
        <taxon>Magnoliopsida</taxon>
        <taxon>Liliopsida</taxon>
        <taxon>Dioscoreales</taxon>
        <taxon>Dioscoreaceae</taxon>
        <taxon>Dioscorea</taxon>
    </lineage>
</organism>
<sequence>MEIVRELLSCACNSTWQKICQQLNYIREIDENDQNMRRELDFLRSQKKDIRAKLNASIVHHGKRPREEVANWLKNLEEIESDVNSVGSDDAQFWSYYYSRLKRSKKIVEILREVKDLQEKGKPFAQGENLFIDSLPETSSNLHAQTLHGTSAEKKKEEILQCIMDSVVGKIGVYGMGGVSKTTIMTQIYNEISKKEVFEIVIWVTVTSSFNEKELQNKIAEWLLCQLSSFVDLMSRAQELHESFRRRRNFVIILDDIWKRVSLQNVGIPEPNGSNGSKVVWTTLSMNVCNTAKKKLK</sequence>
<gene>
    <name evidence="1" type="ORF">IHE45_18G029500</name>
</gene>
<name>A0ACB7U5X7_DIOAL</name>
<accession>A0ACB7U5X7</accession>
<dbReference type="EMBL" id="CM037028">
    <property type="protein sequence ID" value="KAH7655716.1"/>
    <property type="molecule type" value="Genomic_DNA"/>
</dbReference>
<evidence type="ECO:0000313" key="2">
    <source>
        <dbReference type="Proteomes" id="UP000827976"/>
    </source>
</evidence>
<protein>
    <submittedName>
        <fullName evidence="1">P-loop containing nucleoside triphosphate hydrolase protein</fullName>
    </submittedName>
</protein>
<proteinExistence type="predicted"/>
<reference evidence="2" key="1">
    <citation type="journal article" date="2022" name="Nat. Commun.">
        <title>Chromosome evolution and the genetic basis of agronomically important traits in greater yam.</title>
        <authorList>
            <person name="Bredeson J.V."/>
            <person name="Lyons J.B."/>
            <person name="Oniyinde I.O."/>
            <person name="Okereke N.R."/>
            <person name="Kolade O."/>
            <person name="Nnabue I."/>
            <person name="Nwadili C.O."/>
            <person name="Hribova E."/>
            <person name="Parker M."/>
            <person name="Nwogha J."/>
            <person name="Shu S."/>
            <person name="Carlson J."/>
            <person name="Kariba R."/>
            <person name="Muthemba S."/>
            <person name="Knop K."/>
            <person name="Barton G.J."/>
            <person name="Sherwood A.V."/>
            <person name="Lopez-Montes A."/>
            <person name="Asiedu R."/>
            <person name="Jamnadass R."/>
            <person name="Muchugi A."/>
            <person name="Goodstein D."/>
            <person name="Egesi C.N."/>
            <person name="Featherston J."/>
            <person name="Asfaw A."/>
            <person name="Simpson G.G."/>
            <person name="Dolezel J."/>
            <person name="Hendre P.S."/>
            <person name="Van Deynze A."/>
            <person name="Kumar P.L."/>
            <person name="Obidiegwu J.E."/>
            <person name="Bhattacharjee R."/>
            <person name="Rokhsar D.S."/>
        </authorList>
    </citation>
    <scope>NUCLEOTIDE SEQUENCE [LARGE SCALE GENOMIC DNA]</scope>
    <source>
        <strain evidence="2">cv. TDa95/00328</strain>
    </source>
</reference>
<comment type="caution">
    <text evidence="1">The sequence shown here is derived from an EMBL/GenBank/DDBJ whole genome shotgun (WGS) entry which is preliminary data.</text>
</comment>
<evidence type="ECO:0000313" key="1">
    <source>
        <dbReference type="EMBL" id="KAH7655716.1"/>
    </source>
</evidence>
<keyword evidence="1" id="KW-0378">Hydrolase</keyword>